<evidence type="ECO:0000313" key="3">
    <source>
        <dbReference type="Proteomes" id="UP000800097"/>
    </source>
</evidence>
<feature type="compositionally biased region" description="Basic and acidic residues" evidence="1">
    <location>
        <begin position="171"/>
        <end position="182"/>
    </location>
</feature>
<feature type="region of interest" description="Disordered" evidence="1">
    <location>
        <begin position="1543"/>
        <end position="1584"/>
    </location>
</feature>
<feature type="compositionally biased region" description="Acidic residues" evidence="1">
    <location>
        <begin position="1544"/>
        <end position="1554"/>
    </location>
</feature>
<evidence type="ECO:0000256" key="1">
    <source>
        <dbReference type="SAM" id="MobiDB-lite"/>
    </source>
</evidence>
<feature type="region of interest" description="Disordered" evidence="1">
    <location>
        <begin position="1142"/>
        <end position="1167"/>
    </location>
</feature>
<accession>A0A6A6JTM9</accession>
<dbReference type="GeneID" id="54555237"/>
<gene>
    <name evidence="2" type="ORF">EI97DRAFT_482233</name>
</gene>
<keyword evidence="3" id="KW-1185">Reference proteome</keyword>
<dbReference type="Proteomes" id="UP000800097">
    <property type="component" value="Unassembled WGS sequence"/>
</dbReference>
<feature type="region of interest" description="Disordered" evidence="1">
    <location>
        <begin position="28"/>
        <end position="57"/>
    </location>
</feature>
<feature type="region of interest" description="Disordered" evidence="1">
    <location>
        <begin position="163"/>
        <end position="182"/>
    </location>
</feature>
<dbReference type="OrthoDB" id="2549237at2759"/>
<feature type="compositionally biased region" description="Low complexity" evidence="1">
    <location>
        <begin position="33"/>
        <end position="55"/>
    </location>
</feature>
<evidence type="ECO:0000313" key="2">
    <source>
        <dbReference type="EMBL" id="KAF2279594.1"/>
    </source>
</evidence>
<proteinExistence type="predicted"/>
<feature type="compositionally biased region" description="Basic and acidic residues" evidence="1">
    <location>
        <begin position="1555"/>
        <end position="1581"/>
    </location>
</feature>
<feature type="region of interest" description="Disordered" evidence="1">
    <location>
        <begin position="969"/>
        <end position="988"/>
    </location>
</feature>
<dbReference type="RefSeq" id="XP_033657133.1">
    <property type="nucleotide sequence ID" value="XM_033802062.1"/>
</dbReference>
<sequence>MDQIPHIDIDIPTLRLSNPQSQVQILRTALSKSSSPTSPSSSPSSSTSPSPSSSPDKAKAITQTLLSAIQTGSLPPCIIHIWLCISPDPHSIHLSLTQRFSLAVRNAGIVAFGRALRDASRWRYVWDALGGVRGVVELLNGFSVRELGRVCVAIVRAAKASSSSSSSSSSARRDGAGDEQLEERREEMTALLKALLPDVFPETQIRTPDPRPLAKYYRRLLPACSQEVVMGVLLDGSAKGGDWDDVREGSILRLQMDTVKKLIVKSLLKGTKVPAWLSRWFWESSPGKESLSCLPWSMGFSMEVMRLLVDRNLKPEGGIRHFFLENVVRRLTRRRVLKGKPNAELEREAIDLAVAYLRRNPKAATPGELLARYGLVHLVSIRWSRGLETFDGPLAELLSMLCSQGKDVSLSAFVRLLEGMERHMRYDYLRSCFRLVASRDIESESDLKDMDISWLSYTLLQDLDTSQAVSLFQRLRAARGDVGLIDTGPYKSVLCTSATYASSGQGDACLTYITLLTRNGEFMEAEALARAQIQERRKKAASSSDQQQRAWYARSAIHYATASGSRDCVNEIYAWAHRFVRDPLTCATLYGQYTREFKDLICGVPQRWDGVDLARLKAEIAEANAVLRLLFNTACLGLREPSFAFQTWSPTLKLFRKIVHRRIMRLRRAKGIIDSDELYRAVWEDTVRLLIDVEKLGLTAGYERLELNCMGGILSFQTFGGKKQLREDVESPCTYRFLDELARARDELWREVRPRIYPAAASLPEPYLRGLPIQVLTTPYEITVSNLDEVAPYIARRANAAVFLNQAQAAVPFPQDDEGRAAIGNFIDSYGSAVRMLVPKELDVEEKKRRIERIWRHICIFSRSRMSEEETVRYWRDLPGIFDDDLKDLWPSLPDPYKHFADVPVVPTVEEPSIPEEWNPLPPPTRPDLKERKLEEVTYLDMSKDISRFSAHSSRITDHRSYFLPSIPAHSFKDHPSGRGRGTNEQRKSLRTRILASPFPSERDVRFPALYLDAAFLSREHEGTMDVIEHHLQHVPPTLLAQVARNTLDTLSQSDPEQAGFINLENKAFTLLALLSKSDRPGLATDMAVETILQRPEASSWHRSLLSPRIFRRLSASESRQCFVAFENAIIAKLDEQAQAKKAKATLDDEEKEPTPDTKSEQQQQQEPYVKVTTVKFLAQLLQGSRFVPEDFAIDVLTRLAQKASHVDIKQAILSSLLQIYKDASPSLAKGILVALEEHFIPLIGTLDERRPITEEAWTAAEATLTPPEVDLTSAETTPMLTAVLGFLGSVEYDYPRQKPFLERIVFPILDGLKQEMKRWLTIFLASVSARTEDVLPHLPLVPRSLDVWVKLFRESGTTVPQAVLDEYVGYLLFCISPSPAVVALNERLMKADPNFKAKPHVQTWLSLYNRGIEIVKAQSAFHYLFDLDENGWATQRSNQSADASSGEARILITASSIKSSILTLFAATLRADSPHYAYVAHLLQEFGPTRYHYGSGVRWKASREVVEEVIRCVEDFERGDKGGGVPIVPDTHALRLALLSYPTEDEEDEDEEQGEKKGNEQNKDDEGREKDKVKEGHNSDETATLSNKDAIKLRSRDDACHLFAGQIAAVVDDMIDAVSSAGIPYHGKLTEVKKCFAYMMGVERIYVSLWLGRHEIPGAETAVSAESGGDSNAKEQVLVRLKQALLVELAAELLKVVRWNWGVTVLGNERRILEKRVDEMLERWRKSSDERIRRLGYTVANPCVEVAKKDKEGDKGKKPWTLFTPSDWGSSSSEDKAWEEYVGGLGV</sequence>
<organism evidence="2 3">
    <name type="scientific">Westerdykella ornata</name>
    <dbReference type="NCBI Taxonomy" id="318751"/>
    <lineage>
        <taxon>Eukaryota</taxon>
        <taxon>Fungi</taxon>
        <taxon>Dikarya</taxon>
        <taxon>Ascomycota</taxon>
        <taxon>Pezizomycotina</taxon>
        <taxon>Dothideomycetes</taxon>
        <taxon>Pleosporomycetidae</taxon>
        <taxon>Pleosporales</taxon>
        <taxon>Sporormiaceae</taxon>
        <taxon>Westerdykella</taxon>
    </lineage>
</organism>
<feature type="compositionally biased region" description="Basic and acidic residues" evidence="1">
    <location>
        <begin position="971"/>
        <end position="988"/>
    </location>
</feature>
<name>A0A6A6JTM9_WESOR</name>
<reference evidence="2" key="1">
    <citation type="journal article" date="2020" name="Stud. Mycol.">
        <title>101 Dothideomycetes genomes: a test case for predicting lifestyles and emergence of pathogens.</title>
        <authorList>
            <person name="Haridas S."/>
            <person name="Albert R."/>
            <person name="Binder M."/>
            <person name="Bloem J."/>
            <person name="Labutti K."/>
            <person name="Salamov A."/>
            <person name="Andreopoulos B."/>
            <person name="Baker S."/>
            <person name="Barry K."/>
            <person name="Bills G."/>
            <person name="Bluhm B."/>
            <person name="Cannon C."/>
            <person name="Castanera R."/>
            <person name="Culley D."/>
            <person name="Daum C."/>
            <person name="Ezra D."/>
            <person name="Gonzalez J."/>
            <person name="Henrissat B."/>
            <person name="Kuo A."/>
            <person name="Liang C."/>
            <person name="Lipzen A."/>
            <person name="Lutzoni F."/>
            <person name="Magnuson J."/>
            <person name="Mondo S."/>
            <person name="Nolan M."/>
            <person name="Ohm R."/>
            <person name="Pangilinan J."/>
            <person name="Park H.-J."/>
            <person name="Ramirez L."/>
            <person name="Alfaro M."/>
            <person name="Sun H."/>
            <person name="Tritt A."/>
            <person name="Yoshinaga Y."/>
            <person name="Zwiers L.-H."/>
            <person name="Turgeon B."/>
            <person name="Goodwin S."/>
            <person name="Spatafora J."/>
            <person name="Crous P."/>
            <person name="Grigoriev I."/>
        </authorList>
    </citation>
    <scope>NUCLEOTIDE SEQUENCE</scope>
    <source>
        <strain evidence="2">CBS 379.55</strain>
    </source>
</reference>
<dbReference type="EMBL" id="ML986486">
    <property type="protein sequence ID" value="KAF2279594.1"/>
    <property type="molecule type" value="Genomic_DNA"/>
</dbReference>
<protein>
    <submittedName>
        <fullName evidence="2">Uncharacterized protein</fullName>
    </submittedName>
</protein>